<evidence type="ECO:0000313" key="3">
    <source>
        <dbReference type="EMBL" id="MBR0669662.1"/>
    </source>
</evidence>
<dbReference type="InterPro" id="IPR003692">
    <property type="entry name" value="Hydantoinase_B"/>
</dbReference>
<name>A0A9X9WR83_9PROT</name>
<gene>
    <name evidence="3" type="ORF">GXW76_00630</name>
</gene>
<evidence type="ECO:0000259" key="2">
    <source>
        <dbReference type="Pfam" id="PF02538"/>
    </source>
</evidence>
<dbReference type="Proteomes" id="UP001138751">
    <property type="component" value="Unassembled WGS sequence"/>
</dbReference>
<comment type="caution">
    <text evidence="3">The sequence shown here is derived from an EMBL/GenBank/DDBJ whole genome shotgun (WGS) entry which is preliminary data.</text>
</comment>
<feature type="compositionally biased region" description="Polar residues" evidence="1">
    <location>
        <begin position="553"/>
        <end position="563"/>
    </location>
</feature>
<feature type="domain" description="Hydantoinase B/oxoprolinase" evidence="2">
    <location>
        <begin position="13"/>
        <end position="523"/>
    </location>
</feature>
<evidence type="ECO:0000313" key="4">
    <source>
        <dbReference type="Proteomes" id="UP001138751"/>
    </source>
</evidence>
<accession>A0A9X9WR83</accession>
<dbReference type="Pfam" id="PF02538">
    <property type="entry name" value="Hydantoinase_B"/>
    <property type="match status" value="1"/>
</dbReference>
<dbReference type="GO" id="GO:0005829">
    <property type="term" value="C:cytosol"/>
    <property type="evidence" value="ECO:0007669"/>
    <property type="project" value="TreeGrafter"/>
</dbReference>
<proteinExistence type="predicted"/>
<dbReference type="RefSeq" id="WP_211860004.1">
    <property type="nucleotide sequence ID" value="NZ_JAAEDM010000001.1"/>
</dbReference>
<dbReference type="AlphaFoldDB" id="A0A9X9WR83"/>
<feature type="region of interest" description="Disordered" evidence="1">
    <location>
        <begin position="508"/>
        <end position="563"/>
    </location>
</feature>
<sequence>MNDNASPAVRSFDAVELELLWRRLISLVDEAAAALVRTSFSTLVRESYDFSCVVTDAAGQSLVQATESIPSFIGTLPETVKHFLRFFPPETLEPGDVLITNDLWLGTGHLPDITVAKPIFRGGRLVAFSASTAHAPDIGGKIRSPEPREVFEEGLQIPPLKLMRAGVTDETLVAILRQNVRTPDQTLGDLWAQVVALDLMEERLHVLMEQAQLADLTDLAAEIHRRCEAAMRNAIAALPDGTYRSEIKTDGLMDTPITIRLALTVQGDSITADFTGTDAQVDRAINCALCYTYAMVMYGVKVCTSPGLPNNEGAWRPISIVAPAGCIVNPQFPSPGGSRMLIGHYLPMLVFGCLGQIVPDRVMAACGSPMWGMNQSGVNANGKPYANMFFFNGGMGGNVHGDGISCLSWPSNVSSTAVEISEHIAPLRFHHKRLRPDSGGPGRHRGGLGQEILIESRSETPIAVSFLAERTIFPAFGIEGGRDGAAGVLSINGDKVDPKRQYVLKAGDTISLGTPGGGGHGDPRDRPAAAIARDLGTGHVTDASAYRQGGIDTATSDSAMARR</sequence>
<evidence type="ECO:0000256" key="1">
    <source>
        <dbReference type="SAM" id="MobiDB-lite"/>
    </source>
</evidence>
<keyword evidence="4" id="KW-1185">Reference proteome</keyword>
<reference evidence="3" key="1">
    <citation type="submission" date="2020-01" db="EMBL/GenBank/DDBJ databases">
        <authorList>
            <person name="Rat A."/>
        </authorList>
    </citation>
    <scope>NUCLEOTIDE SEQUENCE</scope>
    <source>
        <strain evidence="3">LMG 31231</strain>
    </source>
</reference>
<dbReference type="GO" id="GO:0006749">
    <property type="term" value="P:glutathione metabolic process"/>
    <property type="evidence" value="ECO:0007669"/>
    <property type="project" value="TreeGrafter"/>
</dbReference>
<dbReference type="InterPro" id="IPR045079">
    <property type="entry name" value="Oxoprolinase-like"/>
</dbReference>
<reference evidence="3" key="2">
    <citation type="journal article" date="2021" name="Syst. Appl. Microbiol.">
        <title>Roseomonas hellenica sp. nov., isolated from roots of wild-growing Alkanna tinctoria.</title>
        <authorList>
            <person name="Rat A."/>
            <person name="Naranjo H.D."/>
            <person name="Lebbe L."/>
            <person name="Cnockaert M."/>
            <person name="Krigas N."/>
            <person name="Grigoriadou K."/>
            <person name="Maloupa E."/>
            <person name="Willems A."/>
        </authorList>
    </citation>
    <scope>NUCLEOTIDE SEQUENCE</scope>
    <source>
        <strain evidence="3">LMG 31231</strain>
    </source>
</reference>
<protein>
    <submittedName>
        <fullName evidence="3">Hydantoinase B/oxoprolinase family protein</fullName>
    </submittedName>
</protein>
<organism evidence="3 4">
    <name type="scientific">Neoroseomonas soli</name>
    <dbReference type="NCBI Taxonomy" id="1081025"/>
    <lineage>
        <taxon>Bacteria</taxon>
        <taxon>Pseudomonadati</taxon>
        <taxon>Pseudomonadota</taxon>
        <taxon>Alphaproteobacteria</taxon>
        <taxon>Acetobacterales</taxon>
        <taxon>Acetobacteraceae</taxon>
        <taxon>Neoroseomonas</taxon>
    </lineage>
</organism>
<dbReference type="GO" id="GO:0017168">
    <property type="term" value="F:5-oxoprolinase (ATP-hydrolyzing) activity"/>
    <property type="evidence" value="ECO:0007669"/>
    <property type="project" value="TreeGrafter"/>
</dbReference>
<dbReference type="PANTHER" id="PTHR11365">
    <property type="entry name" value="5-OXOPROLINASE RELATED"/>
    <property type="match status" value="1"/>
</dbReference>
<dbReference type="PANTHER" id="PTHR11365:SF23">
    <property type="entry name" value="HYPOTHETICAL 5-OXOPROLINASE (EUROFUNG)-RELATED"/>
    <property type="match status" value="1"/>
</dbReference>
<dbReference type="EMBL" id="JAAEDM010000001">
    <property type="protein sequence ID" value="MBR0669662.1"/>
    <property type="molecule type" value="Genomic_DNA"/>
</dbReference>